<dbReference type="EMBL" id="FQXR01000002">
    <property type="protein sequence ID" value="SHH41089.1"/>
    <property type="molecule type" value="Genomic_DNA"/>
</dbReference>
<gene>
    <name evidence="1" type="ORF">SAMN02745180_00255</name>
</gene>
<name>A0A1M5SRE0_9FIRM</name>
<dbReference type="GO" id="GO:0016887">
    <property type="term" value="F:ATP hydrolysis activity"/>
    <property type="evidence" value="ECO:0007669"/>
    <property type="project" value="InterPro"/>
</dbReference>
<keyword evidence="2" id="KW-1185">Reference proteome</keyword>
<dbReference type="OrthoDB" id="9809324at2"/>
<dbReference type="Gene3D" id="3.40.50.300">
    <property type="entry name" value="P-loop containing nucleotide triphosphate hydrolases"/>
    <property type="match status" value="1"/>
</dbReference>
<dbReference type="GO" id="GO:0005524">
    <property type="term" value="F:ATP binding"/>
    <property type="evidence" value="ECO:0007669"/>
    <property type="project" value="InterPro"/>
</dbReference>
<organism evidence="1 2">
    <name type="scientific">Sporanaerobacter acetigenes DSM 13106</name>
    <dbReference type="NCBI Taxonomy" id="1123281"/>
    <lineage>
        <taxon>Bacteria</taxon>
        <taxon>Bacillati</taxon>
        <taxon>Bacillota</taxon>
        <taxon>Tissierellia</taxon>
        <taxon>Tissierellales</taxon>
        <taxon>Sporanaerobacteraceae</taxon>
        <taxon>Sporanaerobacter</taxon>
    </lineage>
</organism>
<protein>
    <submittedName>
        <fullName evidence="1">Uncharacterized protein</fullName>
    </submittedName>
</protein>
<proteinExistence type="predicted"/>
<dbReference type="InterPro" id="IPR027417">
    <property type="entry name" value="P-loop_NTPase"/>
</dbReference>
<sequence length="343" mass="39383">MSIIGINAVGKTTSIKLLNLAMEVVLNHKGLNEGNLVPPMFLNEETEKNGIIMTVYFYKDNKMFKLESKIKYRRNIEGEVYFYYEDEVLKSKAKSNVTSKSNIFDFTENENCTEKRRSKLDRKLLGMLKDDNSIVITATKDSGATVNTMFENFKDKINPVQGIVDKSVLNVFDENLKRLEKIKGEDGVDIEFKNSEVKIQSSVIGLEEIISSGTIKGQKIIRNAMTALRNGGYLIIDELENHLNKELVKMIINIFNNKEINKRGACLIFTTHYAEVLDSFYRMDNIYVLVRNENYFTEIRRYSKVIERSELKKSDVILSNYIKGTAPKALNIKALEEYICKNI</sequence>
<evidence type="ECO:0000313" key="2">
    <source>
        <dbReference type="Proteomes" id="UP000184389"/>
    </source>
</evidence>
<dbReference type="SUPFAM" id="SSF52540">
    <property type="entry name" value="P-loop containing nucleoside triphosphate hydrolases"/>
    <property type="match status" value="1"/>
</dbReference>
<dbReference type="RefSeq" id="WP_072742713.1">
    <property type="nucleotide sequence ID" value="NZ_FQXR01000002.1"/>
</dbReference>
<accession>A0A1M5SRE0</accession>
<dbReference type="Proteomes" id="UP000184389">
    <property type="component" value="Unassembled WGS sequence"/>
</dbReference>
<reference evidence="1 2" key="1">
    <citation type="submission" date="2016-11" db="EMBL/GenBank/DDBJ databases">
        <authorList>
            <person name="Jaros S."/>
            <person name="Januszkiewicz K."/>
            <person name="Wedrychowicz H."/>
        </authorList>
    </citation>
    <scope>NUCLEOTIDE SEQUENCE [LARGE SCALE GENOMIC DNA]</scope>
    <source>
        <strain evidence="1 2">DSM 13106</strain>
    </source>
</reference>
<dbReference type="STRING" id="1123281.SAMN02745180_00255"/>
<dbReference type="AlphaFoldDB" id="A0A1M5SRE0"/>
<evidence type="ECO:0000313" key="1">
    <source>
        <dbReference type="EMBL" id="SHH41089.1"/>
    </source>
</evidence>